<evidence type="ECO:0000259" key="1">
    <source>
        <dbReference type="Pfam" id="PF13020"/>
    </source>
</evidence>
<name>A0A1C4YGE5_9ACTN</name>
<proteinExistence type="predicted"/>
<reference evidence="3" key="1">
    <citation type="submission" date="2016-06" db="EMBL/GenBank/DDBJ databases">
        <authorList>
            <person name="Varghese N."/>
            <person name="Submissions Spin"/>
        </authorList>
    </citation>
    <scope>NUCLEOTIDE SEQUENCE [LARGE SCALE GENOMIC DNA]</scope>
    <source>
        <strain evidence="3">DSM 43168</strain>
    </source>
</reference>
<protein>
    <recommendedName>
        <fullName evidence="1">Protein NO VEIN C-terminal domain-containing protein</fullName>
    </recommendedName>
</protein>
<dbReference type="Proteomes" id="UP000183585">
    <property type="component" value="Unassembled WGS sequence"/>
</dbReference>
<sequence length="333" mass="35723">MICRLSCHISRHGAVLPSRGATYAVLLLCHAARLAARRDVADWVRAARTHGAFVAAATDLTNPAEHLLAVRLAEQAETILLAPPLNGIASIADGATLRHVARVLLTADPPAWLPIAVSSQEVARQYIPTADLRALEWLDPDLDDMLVSVWRAVSRPRDTEVRKRIGDAAEAVVLAALRADGRHPTHVAAISDAFGYDIELAGPPRLRIEVKGCSANSRGTFHLSRNEYDKSRLHSAEWLLTQVVFANGAFVAPHLGPANIIGIFEISAGEIASAVPPDTARFAWTDSAVITPSPEAWRPASYAVANVILPGLGVCGSNGSVSLSPHLLRHHRM</sequence>
<evidence type="ECO:0000313" key="2">
    <source>
        <dbReference type="EMBL" id="SCF19805.1"/>
    </source>
</evidence>
<dbReference type="EMBL" id="FMCT01000006">
    <property type="protein sequence ID" value="SCF19805.1"/>
    <property type="molecule type" value="Genomic_DNA"/>
</dbReference>
<gene>
    <name evidence="2" type="ORF">GA0070563_106111</name>
</gene>
<evidence type="ECO:0000313" key="3">
    <source>
        <dbReference type="Proteomes" id="UP000183585"/>
    </source>
</evidence>
<dbReference type="AlphaFoldDB" id="A0A1C4YGE5"/>
<organism evidence="2 3">
    <name type="scientific">Micromonospora carbonacea</name>
    <dbReference type="NCBI Taxonomy" id="47853"/>
    <lineage>
        <taxon>Bacteria</taxon>
        <taxon>Bacillati</taxon>
        <taxon>Actinomycetota</taxon>
        <taxon>Actinomycetes</taxon>
        <taxon>Micromonosporales</taxon>
        <taxon>Micromonosporaceae</taxon>
        <taxon>Micromonospora</taxon>
    </lineage>
</organism>
<feature type="domain" description="Protein NO VEIN C-terminal" evidence="1">
    <location>
        <begin position="172"/>
        <end position="247"/>
    </location>
</feature>
<accession>A0A1C4YGE5</accession>
<dbReference type="Pfam" id="PF13020">
    <property type="entry name" value="NOV_C"/>
    <property type="match status" value="1"/>
</dbReference>
<keyword evidence="3" id="KW-1185">Reference proteome</keyword>
<dbReference type="InterPro" id="IPR024975">
    <property type="entry name" value="NOV_C"/>
</dbReference>